<dbReference type="EMBL" id="CAJPIJ010000159">
    <property type="protein sequence ID" value="CAG1996187.1"/>
    <property type="molecule type" value="Genomic_DNA"/>
</dbReference>
<name>A0A4U9F1G3_GIBZA</name>
<organism evidence="1 2">
    <name type="scientific">Gibberella zeae</name>
    <name type="common">Wheat head blight fungus</name>
    <name type="synonym">Fusarium graminearum</name>
    <dbReference type="NCBI Taxonomy" id="5518"/>
    <lineage>
        <taxon>Eukaryota</taxon>
        <taxon>Fungi</taxon>
        <taxon>Dikarya</taxon>
        <taxon>Ascomycota</taxon>
        <taxon>Pezizomycotina</taxon>
        <taxon>Sordariomycetes</taxon>
        <taxon>Hypocreomycetidae</taxon>
        <taxon>Hypocreales</taxon>
        <taxon>Nectriaceae</taxon>
        <taxon>Fusarium</taxon>
    </lineage>
</organism>
<protein>
    <submittedName>
        <fullName evidence="1">Uncharacterized protein</fullName>
    </submittedName>
</protein>
<evidence type="ECO:0000313" key="2">
    <source>
        <dbReference type="Proteomes" id="UP000746612"/>
    </source>
</evidence>
<accession>A0A4U9F1G3</accession>
<evidence type="ECO:0000313" key="1">
    <source>
        <dbReference type="EMBL" id="CAG1996187.1"/>
    </source>
</evidence>
<dbReference type="Proteomes" id="UP000746612">
    <property type="component" value="Unassembled WGS sequence"/>
</dbReference>
<reference evidence="1" key="1">
    <citation type="submission" date="2021-03" db="EMBL/GenBank/DDBJ databases">
        <authorList>
            <person name="Alouane T."/>
            <person name="Langin T."/>
            <person name="Bonhomme L."/>
        </authorList>
    </citation>
    <scope>NUCLEOTIDE SEQUENCE</scope>
    <source>
        <strain evidence="1">MDC_Fg202</strain>
    </source>
</reference>
<gene>
    <name evidence="1" type="ORF">MDCFG202_LOCUS409227</name>
</gene>
<comment type="caution">
    <text evidence="1">The sequence shown here is derived from an EMBL/GenBank/DDBJ whole genome shotgun (WGS) entry which is preliminary data.</text>
</comment>
<dbReference type="AlphaFoldDB" id="A0A4U9F1G3"/>
<sequence length="61" mass="6930">MSRTRGEEAVEKWRCFAVEMDMKRGGGELGKVETKNKNKREHAWDHPCLLRGALGQVGTFP</sequence>
<proteinExistence type="predicted"/>